<dbReference type="RefSeq" id="WP_369330981.1">
    <property type="nucleotide sequence ID" value="NZ_JAULBC010000006.1"/>
</dbReference>
<dbReference type="InterPro" id="IPR009959">
    <property type="entry name" value="Cyclase_SnoaL-like"/>
</dbReference>
<name>A0ABV3ZJ87_9BACT</name>
<dbReference type="SUPFAM" id="SSF54427">
    <property type="entry name" value="NTF2-like"/>
    <property type="match status" value="1"/>
</dbReference>
<dbReference type="Proteomes" id="UP001560573">
    <property type="component" value="Unassembled WGS sequence"/>
</dbReference>
<organism evidence="1 2">
    <name type="scientific">Danxiaibacter flavus</name>
    <dbReference type="NCBI Taxonomy" id="3049108"/>
    <lineage>
        <taxon>Bacteria</taxon>
        <taxon>Pseudomonadati</taxon>
        <taxon>Bacteroidota</taxon>
        <taxon>Chitinophagia</taxon>
        <taxon>Chitinophagales</taxon>
        <taxon>Chitinophagaceae</taxon>
        <taxon>Danxiaibacter</taxon>
    </lineage>
</organism>
<sequence length="128" mass="14727">MRDLKTFYEQYVTAANARDFATIAELINDEVLINGVPGRKEDALGGLKWLTDVVPDYVWHIEDLFVNEDRIAARLRDVGTPAREFFGNLPTGKTIEFMEFASYKVEDNKFVEMWYLIDTAKISEQLKG</sequence>
<evidence type="ECO:0000313" key="2">
    <source>
        <dbReference type="Proteomes" id="UP001560573"/>
    </source>
</evidence>
<keyword evidence="2" id="KW-1185">Reference proteome</keyword>
<gene>
    <name evidence="1" type="ORF">QTN47_18875</name>
</gene>
<reference evidence="1 2" key="1">
    <citation type="submission" date="2023-07" db="EMBL/GenBank/DDBJ databases">
        <authorList>
            <person name="Lian W.-H."/>
        </authorList>
    </citation>
    <scope>NUCLEOTIDE SEQUENCE [LARGE SCALE GENOMIC DNA]</scope>
    <source>
        <strain evidence="1 2">SYSU DXS3180</strain>
    </source>
</reference>
<accession>A0ABV3ZJ87</accession>
<dbReference type="Pfam" id="PF07366">
    <property type="entry name" value="SnoaL"/>
    <property type="match status" value="1"/>
</dbReference>
<proteinExistence type="predicted"/>
<evidence type="ECO:0000313" key="1">
    <source>
        <dbReference type="EMBL" id="MEX6689575.1"/>
    </source>
</evidence>
<protein>
    <submittedName>
        <fullName evidence="1">Ester cyclase</fullName>
    </submittedName>
</protein>
<comment type="caution">
    <text evidence="1">The sequence shown here is derived from an EMBL/GenBank/DDBJ whole genome shotgun (WGS) entry which is preliminary data.</text>
</comment>
<dbReference type="Gene3D" id="3.10.450.50">
    <property type="match status" value="1"/>
</dbReference>
<dbReference type="InterPro" id="IPR032710">
    <property type="entry name" value="NTF2-like_dom_sf"/>
</dbReference>
<dbReference type="EMBL" id="JAULBC010000006">
    <property type="protein sequence ID" value="MEX6689575.1"/>
    <property type="molecule type" value="Genomic_DNA"/>
</dbReference>